<dbReference type="Proteomes" id="UP000554482">
    <property type="component" value="Unassembled WGS sequence"/>
</dbReference>
<evidence type="ECO:0000313" key="2">
    <source>
        <dbReference type="Proteomes" id="UP000554482"/>
    </source>
</evidence>
<proteinExistence type="predicted"/>
<evidence type="ECO:0000313" key="1">
    <source>
        <dbReference type="EMBL" id="KAF5183454.1"/>
    </source>
</evidence>
<organism evidence="1 2">
    <name type="scientific">Thalictrum thalictroides</name>
    <name type="common">Rue-anemone</name>
    <name type="synonym">Anemone thalictroides</name>
    <dbReference type="NCBI Taxonomy" id="46969"/>
    <lineage>
        <taxon>Eukaryota</taxon>
        <taxon>Viridiplantae</taxon>
        <taxon>Streptophyta</taxon>
        <taxon>Embryophyta</taxon>
        <taxon>Tracheophyta</taxon>
        <taxon>Spermatophyta</taxon>
        <taxon>Magnoliopsida</taxon>
        <taxon>Ranunculales</taxon>
        <taxon>Ranunculaceae</taxon>
        <taxon>Thalictroideae</taxon>
        <taxon>Thalictrum</taxon>
    </lineage>
</organism>
<name>A0A7J6VEF0_THATH</name>
<keyword evidence="2" id="KW-1185">Reference proteome</keyword>
<dbReference type="EMBL" id="JABWDY010033399">
    <property type="protein sequence ID" value="KAF5183454.1"/>
    <property type="molecule type" value="Genomic_DNA"/>
</dbReference>
<gene>
    <name evidence="1" type="ORF">FRX31_026958</name>
</gene>
<comment type="caution">
    <text evidence="1">The sequence shown here is derived from an EMBL/GenBank/DDBJ whole genome shotgun (WGS) entry which is preliminary data.</text>
</comment>
<reference evidence="1 2" key="1">
    <citation type="submission" date="2020-06" db="EMBL/GenBank/DDBJ databases">
        <title>Transcriptomic and genomic resources for Thalictrum thalictroides and T. hernandezii: Facilitating candidate gene discovery in an emerging model plant lineage.</title>
        <authorList>
            <person name="Arias T."/>
            <person name="Riano-Pachon D.M."/>
            <person name="Di Stilio V.S."/>
        </authorList>
    </citation>
    <scope>NUCLEOTIDE SEQUENCE [LARGE SCALE GENOMIC DNA]</scope>
    <source>
        <strain evidence="2">cv. WT478/WT964</strain>
        <tissue evidence="1">Leaves</tissue>
    </source>
</reference>
<protein>
    <submittedName>
        <fullName evidence="1">Uncharacterized protein</fullName>
    </submittedName>
</protein>
<sequence>MEPGFDFDFKFKPMDDHIIGVDQLDLSGDEGETGDLENLFVENFAPGEPVVVGDPVLENMFKEGVSVNGALSEPVGKEEVERRINLLHQRKIAKTSASATPRHP</sequence>
<accession>A0A7J6VEF0</accession>
<dbReference type="AlphaFoldDB" id="A0A7J6VEF0"/>